<dbReference type="InterPro" id="IPR003593">
    <property type="entry name" value="AAA+_ATPase"/>
</dbReference>
<dbReference type="SUPFAM" id="SSF90123">
    <property type="entry name" value="ABC transporter transmembrane region"/>
    <property type="match status" value="1"/>
</dbReference>
<dbReference type="InterPro" id="IPR003439">
    <property type="entry name" value="ABC_transporter-like_ATP-bd"/>
</dbReference>
<dbReference type="GO" id="GO:0015421">
    <property type="term" value="F:ABC-type oligopeptide transporter activity"/>
    <property type="evidence" value="ECO:0007669"/>
    <property type="project" value="TreeGrafter"/>
</dbReference>
<evidence type="ECO:0000256" key="7">
    <source>
        <dbReference type="ARBA" id="ARBA00022840"/>
    </source>
</evidence>
<dbReference type="HOGENOM" id="CLU_000604_84_9_11"/>
<protein>
    <submittedName>
        <fullName evidence="13">ABC-type transporter, permease subunit</fullName>
    </submittedName>
</protein>
<evidence type="ECO:0000259" key="12">
    <source>
        <dbReference type="PROSITE" id="PS50929"/>
    </source>
</evidence>
<evidence type="ECO:0000313" key="13">
    <source>
        <dbReference type="EMBL" id="AHW65209.1"/>
    </source>
</evidence>
<sequence length="614" mass="65332">MRAASLTSPKTDGGDDPVRTFPLATWAQARREVLAQARKVPRARRQALVAFLLLAVGSTCTVTVPRLLGRIVDIVSSAAGSASGELVQAEADLWRTAGLMVVVAVSAGVFNGAGYFILARLSERLIANLREEMVGTALGLPMHTVEDAGTGDVVSRSTDDVAQVSAAIMEALPILSGAVFVIGATAVSLVTVDWRFLLIILVVSPVYWLAARSYLRRAPALYAAERASMGLRARRVLEAIHGRATVRAFRMEDEMHERIADSSRQVMTNAVNANRVMVVLMNKMLIAELVMLATAIVLGFILVDNGVLRVGAVTAATLMLIRVRGPLQQIMRVLDVAQSGYASLARIVGVTVDPPRPVPDAGAPEARGEVRLHGVDFRYRDDSWAVEDVTFTIEPGRTVALVGSSGAGKTTVATLLAGLREPTAGTVTVDGVPVTALSDDERAARLALVSQEVHTFSGTLRDDLGLAVDGDASEVTDDEQLVDALAAVGAVDWFRQLPDGLDTVVGARGLVPDPVVAQQIALARVLLRDPRVVVLDEATAEAGSAGAQALEAAARRLTEGRTALTVAHRLDQARLADEVLVMEDGRIVEQGTHEELVEAGGRYAQLWEVWSQGR</sequence>
<dbReference type="SUPFAM" id="SSF52540">
    <property type="entry name" value="P-loop containing nucleoside triphosphate hydrolases"/>
    <property type="match status" value="1"/>
</dbReference>
<evidence type="ECO:0000256" key="1">
    <source>
        <dbReference type="ARBA" id="ARBA00004651"/>
    </source>
</evidence>
<keyword evidence="9 10" id="KW-0472">Membrane</keyword>
<comment type="subcellular location">
    <subcellularLocation>
        <location evidence="1">Cell membrane</location>
        <topology evidence="1">Multi-pass membrane protein</topology>
    </subcellularLocation>
</comment>
<dbReference type="RefSeq" id="WP_052540255.1">
    <property type="nucleotide sequence ID" value="NZ_CP006842.1"/>
</dbReference>
<evidence type="ECO:0000256" key="10">
    <source>
        <dbReference type="SAM" id="Phobius"/>
    </source>
</evidence>
<dbReference type="GO" id="GO:0005524">
    <property type="term" value="F:ATP binding"/>
    <property type="evidence" value="ECO:0007669"/>
    <property type="project" value="UniProtKB-KW"/>
</dbReference>
<accession>X5DV86</accession>
<dbReference type="STRING" id="1404245.CGLY_13845"/>
<proteinExistence type="predicted"/>
<gene>
    <name evidence="13" type="ORF">CGLY_13845</name>
</gene>
<evidence type="ECO:0000256" key="2">
    <source>
        <dbReference type="ARBA" id="ARBA00022448"/>
    </source>
</evidence>
<dbReference type="FunFam" id="3.40.50.300:FF:001001">
    <property type="entry name" value="Multidrug ABC transporter ATP-binding protein"/>
    <property type="match status" value="1"/>
</dbReference>
<keyword evidence="2" id="KW-0813">Transport</keyword>
<dbReference type="InterPro" id="IPR027417">
    <property type="entry name" value="P-loop_NTPase"/>
</dbReference>
<feature type="transmembrane region" description="Helical" evidence="10">
    <location>
        <begin position="97"/>
        <end position="118"/>
    </location>
</feature>
<dbReference type="PANTHER" id="PTHR43394:SF1">
    <property type="entry name" value="ATP-BINDING CASSETTE SUB-FAMILY B MEMBER 10, MITOCHONDRIAL"/>
    <property type="match status" value="1"/>
</dbReference>
<name>X5DV86_9CORY</name>
<keyword evidence="8 10" id="KW-1133">Transmembrane helix</keyword>
<dbReference type="AlphaFoldDB" id="X5DV86"/>
<dbReference type="Pfam" id="PF00664">
    <property type="entry name" value="ABC_membrane"/>
    <property type="match status" value="1"/>
</dbReference>
<keyword evidence="3" id="KW-1003">Cell membrane</keyword>
<keyword evidence="7" id="KW-0067">ATP-binding</keyword>
<dbReference type="Gene3D" id="1.20.1560.10">
    <property type="entry name" value="ABC transporter type 1, transmembrane domain"/>
    <property type="match status" value="1"/>
</dbReference>
<feature type="domain" description="ABC transmembrane type-1" evidence="12">
    <location>
        <begin position="48"/>
        <end position="339"/>
    </location>
</feature>
<keyword evidence="14" id="KW-1185">Reference proteome</keyword>
<keyword evidence="4" id="KW-0997">Cell inner membrane</keyword>
<dbReference type="Pfam" id="PF00005">
    <property type="entry name" value="ABC_tran"/>
    <property type="match status" value="1"/>
</dbReference>
<dbReference type="InterPro" id="IPR011527">
    <property type="entry name" value="ABC1_TM_dom"/>
</dbReference>
<dbReference type="GO" id="GO:0016887">
    <property type="term" value="F:ATP hydrolysis activity"/>
    <property type="evidence" value="ECO:0007669"/>
    <property type="project" value="InterPro"/>
</dbReference>
<evidence type="ECO:0000256" key="5">
    <source>
        <dbReference type="ARBA" id="ARBA00022692"/>
    </source>
</evidence>
<feature type="domain" description="ABC transporter" evidence="11">
    <location>
        <begin position="370"/>
        <end position="609"/>
    </location>
</feature>
<dbReference type="CDD" id="cd07346">
    <property type="entry name" value="ABC_6TM_exporters"/>
    <property type="match status" value="1"/>
</dbReference>
<dbReference type="OrthoDB" id="9806127at2"/>
<organism evidence="13 14">
    <name type="scientific">Corynebacterium glyciniphilum AJ 3170</name>
    <dbReference type="NCBI Taxonomy" id="1404245"/>
    <lineage>
        <taxon>Bacteria</taxon>
        <taxon>Bacillati</taxon>
        <taxon>Actinomycetota</taxon>
        <taxon>Actinomycetes</taxon>
        <taxon>Mycobacteriales</taxon>
        <taxon>Corynebacteriaceae</taxon>
        <taxon>Corynebacterium</taxon>
    </lineage>
</organism>
<dbReference type="Proteomes" id="UP000023703">
    <property type="component" value="Chromosome"/>
</dbReference>
<reference evidence="13 14" key="1">
    <citation type="journal article" date="2015" name="Int. J. Syst. Evol. Microbiol.">
        <title>Revisiting Corynebacterium glyciniphilum (ex Kubota et al., 1972) sp. nov., nom. rev., isolated from putrefied banana.</title>
        <authorList>
            <person name="Al-Dilaimi A."/>
            <person name="Bednarz H."/>
            <person name="Lomker A."/>
            <person name="Niehaus K."/>
            <person name="Kalinowski J."/>
            <person name="Ruckert C."/>
        </authorList>
    </citation>
    <scope>NUCLEOTIDE SEQUENCE [LARGE SCALE GENOMIC DNA]</scope>
    <source>
        <strain evidence="13">AJ 3170</strain>
    </source>
</reference>
<dbReference type="InterPro" id="IPR036640">
    <property type="entry name" value="ABC1_TM_sf"/>
</dbReference>
<dbReference type="eggNOG" id="COG1132">
    <property type="taxonomic scope" value="Bacteria"/>
</dbReference>
<feature type="transmembrane region" description="Helical" evidence="10">
    <location>
        <begin position="171"/>
        <end position="190"/>
    </location>
</feature>
<dbReference type="GO" id="GO:0005886">
    <property type="term" value="C:plasma membrane"/>
    <property type="evidence" value="ECO:0007669"/>
    <property type="project" value="UniProtKB-SubCell"/>
</dbReference>
<feature type="transmembrane region" description="Helical" evidence="10">
    <location>
        <begin position="47"/>
        <end position="68"/>
    </location>
</feature>
<dbReference type="Gene3D" id="3.40.50.300">
    <property type="entry name" value="P-loop containing nucleotide triphosphate hydrolases"/>
    <property type="match status" value="1"/>
</dbReference>
<dbReference type="PANTHER" id="PTHR43394">
    <property type="entry name" value="ATP-DEPENDENT PERMEASE MDL1, MITOCHONDRIAL"/>
    <property type="match status" value="1"/>
</dbReference>
<dbReference type="PROSITE" id="PS50929">
    <property type="entry name" value="ABC_TM1F"/>
    <property type="match status" value="1"/>
</dbReference>
<evidence type="ECO:0000256" key="3">
    <source>
        <dbReference type="ARBA" id="ARBA00022475"/>
    </source>
</evidence>
<dbReference type="EMBL" id="CP006842">
    <property type="protein sequence ID" value="AHW65209.1"/>
    <property type="molecule type" value="Genomic_DNA"/>
</dbReference>
<keyword evidence="5 10" id="KW-0812">Transmembrane</keyword>
<evidence type="ECO:0000256" key="6">
    <source>
        <dbReference type="ARBA" id="ARBA00022741"/>
    </source>
</evidence>
<evidence type="ECO:0000259" key="11">
    <source>
        <dbReference type="PROSITE" id="PS50893"/>
    </source>
</evidence>
<evidence type="ECO:0000256" key="8">
    <source>
        <dbReference type="ARBA" id="ARBA00022989"/>
    </source>
</evidence>
<keyword evidence="6" id="KW-0547">Nucleotide-binding</keyword>
<dbReference type="InterPro" id="IPR039421">
    <property type="entry name" value="Type_1_exporter"/>
</dbReference>
<dbReference type="KEGG" id="cgy:CGLY_13845"/>
<evidence type="ECO:0000256" key="4">
    <source>
        <dbReference type="ARBA" id="ARBA00022519"/>
    </source>
</evidence>
<feature type="transmembrane region" description="Helical" evidence="10">
    <location>
        <begin position="284"/>
        <end position="301"/>
    </location>
</feature>
<dbReference type="SMART" id="SM00382">
    <property type="entry name" value="AAA"/>
    <property type="match status" value="1"/>
</dbReference>
<dbReference type="PROSITE" id="PS50893">
    <property type="entry name" value="ABC_TRANSPORTER_2"/>
    <property type="match status" value="1"/>
</dbReference>
<evidence type="ECO:0000313" key="14">
    <source>
        <dbReference type="Proteomes" id="UP000023703"/>
    </source>
</evidence>
<evidence type="ECO:0000256" key="9">
    <source>
        <dbReference type="ARBA" id="ARBA00023136"/>
    </source>
</evidence>
<feature type="transmembrane region" description="Helical" evidence="10">
    <location>
        <begin position="196"/>
        <end position="215"/>
    </location>
</feature>